<dbReference type="AlphaFoldDB" id="A0A5B9Q965"/>
<evidence type="ECO:0000256" key="5">
    <source>
        <dbReference type="ARBA" id="ARBA00023186"/>
    </source>
</evidence>
<protein>
    <submittedName>
        <fullName evidence="6">Flagellar protein FliS</fullName>
    </submittedName>
</protein>
<organism evidence="6 7">
    <name type="scientific">Bythopirellula goksoeyrii</name>
    <dbReference type="NCBI Taxonomy" id="1400387"/>
    <lineage>
        <taxon>Bacteria</taxon>
        <taxon>Pseudomonadati</taxon>
        <taxon>Planctomycetota</taxon>
        <taxon>Planctomycetia</taxon>
        <taxon>Pirellulales</taxon>
        <taxon>Lacipirellulaceae</taxon>
        <taxon>Bythopirellula</taxon>
    </lineage>
</organism>
<comment type="similarity">
    <text evidence="2">Belongs to the FliS family.</text>
</comment>
<gene>
    <name evidence="6" type="primary">fliS</name>
    <name evidence="6" type="ORF">Pr1d_14430</name>
</gene>
<dbReference type="PANTHER" id="PTHR34773:SF1">
    <property type="entry name" value="FLAGELLAR SECRETION CHAPERONE FLIS"/>
    <property type="match status" value="1"/>
</dbReference>
<dbReference type="KEGG" id="bgok:Pr1d_14430"/>
<keyword evidence="5" id="KW-0143">Chaperone</keyword>
<evidence type="ECO:0000313" key="6">
    <source>
        <dbReference type="EMBL" id="QEG34170.1"/>
    </source>
</evidence>
<dbReference type="GO" id="GO:0071973">
    <property type="term" value="P:bacterial-type flagellum-dependent cell motility"/>
    <property type="evidence" value="ECO:0007669"/>
    <property type="project" value="TreeGrafter"/>
</dbReference>
<dbReference type="SUPFAM" id="SSF101116">
    <property type="entry name" value="Flagellar export chaperone FliS"/>
    <property type="match status" value="1"/>
</dbReference>
<keyword evidence="6" id="KW-0966">Cell projection</keyword>
<reference evidence="6 7" key="1">
    <citation type="submission" date="2019-08" db="EMBL/GenBank/DDBJ databases">
        <title>Deep-cultivation of Planctomycetes and their phenomic and genomic characterization uncovers novel biology.</title>
        <authorList>
            <person name="Wiegand S."/>
            <person name="Jogler M."/>
            <person name="Boedeker C."/>
            <person name="Pinto D."/>
            <person name="Vollmers J."/>
            <person name="Rivas-Marin E."/>
            <person name="Kohn T."/>
            <person name="Peeters S.H."/>
            <person name="Heuer A."/>
            <person name="Rast P."/>
            <person name="Oberbeckmann S."/>
            <person name="Bunk B."/>
            <person name="Jeske O."/>
            <person name="Meyerdierks A."/>
            <person name="Storesund J.E."/>
            <person name="Kallscheuer N."/>
            <person name="Luecker S."/>
            <person name="Lage O.M."/>
            <person name="Pohl T."/>
            <person name="Merkel B.J."/>
            <person name="Hornburger P."/>
            <person name="Mueller R.-W."/>
            <person name="Bruemmer F."/>
            <person name="Labrenz M."/>
            <person name="Spormann A.M."/>
            <person name="Op den Camp H."/>
            <person name="Overmann J."/>
            <person name="Amann R."/>
            <person name="Jetten M.S.M."/>
            <person name="Mascher T."/>
            <person name="Medema M.H."/>
            <person name="Devos D.P."/>
            <person name="Kaster A.-K."/>
            <person name="Ovreas L."/>
            <person name="Rohde M."/>
            <person name="Galperin M.Y."/>
            <person name="Jogler C."/>
        </authorList>
    </citation>
    <scope>NUCLEOTIDE SEQUENCE [LARGE SCALE GENOMIC DNA]</scope>
    <source>
        <strain evidence="6 7">Pr1d</strain>
    </source>
</reference>
<evidence type="ECO:0000313" key="7">
    <source>
        <dbReference type="Proteomes" id="UP000323917"/>
    </source>
</evidence>
<name>A0A5B9Q965_9BACT</name>
<dbReference type="Proteomes" id="UP000323917">
    <property type="component" value="Chromosome"/>
</dbReference>
<dbReference type="PANTHER" id="PTHR34773">
    <property type="entry name" value="FLAGELLAR SECRETION CHAPERONE FLIS"/>
    <property type="match status" value="1"/>
</dbReference>
<keyword evidence="3" id="KW-0963">Cytoplasm</keyword>
<accession>A0A5B9Q965</accession>
<comment type="subcellular location">
    <subcellularLocation>
        <location evidence="1">Cytoplasm</location>
        <location evidence="1">Cytosol</location>
    </subcellularLocation>
</comment>
<dbReference type="InterPro" id="IPR003713">
    <property type="entry name" value="FliS"/>
</dbReference>
<keyword evidence="6" id="KW-0282">Flagellum</keyword>
<dbReference type="GO" id="GO:0044780">
    <property type="term" value="P:bacterial-type flagellum assembly"/>
    <property type="evidence" value="ECO:0007669"/>
    <property type="project" value="InterPro"/>
</dbReference>
<sequence>MQQPGQSYLDNKVVTASQPRLQLMLLEGAVRFSKQAQQLWKEDAGFASVDQSLSRVAEILEELVRGASSGDSEISKSIEDQYAAIYRELASCRINQAPELLDACLELLQYHRETWKLVCEQIEAEAKPPQSPGAARIHLDFVPGESFSLEA</sequence>
<evidence type="ECO:0000256" key="4">
    <source>
        <dbReference type="ARBA" id="ARBA00022795"/>
    </source>
</evidence>
<evidence type="ECO:0000256" key="3">
    <source>
        <dbReference type="ARBA" id="ARBA00022490"/>
    </source>
</evidence>
<keyword evidence="4" id="KW-1005">Bacterial flagellum biogenesis</keyword>
<dbReference type="Pfam" id="PF02561">
    <property type="entry name" value="FliS"/>
    <property type="match status" value="1"/>
</dbReference>
<proteinExistence type="inferred from homology"/>
<dbReference type="RefSeq" id="WP_148072852.1">
    <property type="nucleotide sequence ID" value="NZ_CP042913.1"/>
</dbReference>
<dbReference type="GO" id="GO:0005829">
    <property type="term" value="C:cytosol"/>
    <property type="evidence" value="ECO:0007669"/>
    <property type="project" value="UniProtKB-SubCell"/>
</dbReference>
<dbReference type="InterPro" id="IPR036584">
    <property type="entry name" value="FliS_sf"/>
</dbReference>
<keyword evidence="6" id="KW-0969">Cilium</keyword>
<dbReference type="EMBL" id="CP042913">
    <property type="protein sequence ID" value="QEG34170.1"/>
    <property type="molecule type" value="Genomic_DNA"/>
</dbReference>
<dbReference type="Gene3D" id="1.20.120.340">
    <property type="entry name" value="Flagellar protein FliS"/>
    <property type="match status" value="1"/>
</dbReference>
<dbReference type="OrthoDB" id="291236at2"/>
<evidence type="ECO:0000256" key="2">
    <source>
        <dbReference type="ARBA" id="ARBA00008787"/>
    </source>
</evidence>
<evidence type="ECO:0000256" key="1">
    <source>
        <dbReference type="ARBA" id="ARBA00004514"/>
    </source>
</evidence>
<keyword evidence="7" id="KW-1185">Reference proteome</keyword>